<dbReference type="Proteomes" id="UP001597013">
    <property type="component" value="Unassembled WGS sequence"/>
</dbReference>
<evidence type="ECO:0000313" key="1">
    <source>
        <dbReference type="EMBL" id="MFD1062743.1"/>
    </source>
</evidence>
<reference evidence="2" key="1">
    <citation type="journal article" date="2019" name="Int. J. Syst. Evol. Microbiol.">
        <title>The Global Catalogue of Microorganisms (GCM) 10K type strain sequencing project: providing services to taxonomists for standard genome sequencing and annotation.</title>
        <authorList>
            <consortium name="The Broad Institute Genomics Platform"/>
            <consortium name="The Broad Institute Genome Sequencing Center for Infectious Disease"/>
            <person name="Wu L."/>
            <person name="Ma J."/>
        </authorList>
    </citation>
    <scope>NUCLEOTIDE SEQUENCE [LARGE SCALE GENOMIC DNA]</scope>
    <source>
        <strain evidence="2">CCUG 62215</strain>
    </source>
</reference>
<keyword evidence="2" id="KW-1185">Reference proteome</keyword>
<dbReference type="PROSITE" id="PS51257">
    <property type="entry name" value="PROKAR_LIPOPROTEIN"/>
    <property type="match status" value="1"/>
</dbReference>
<proteinExistence type="predicted"/>
<dbReference type="RefSeq" id="WP_386128880.1">
    <property type="nucleotide sequence ID" value="NZ_JBHTJL010000009.1"/>
</dbReference>
<protein>
    <recommendedName>
        <fullName evidence="3">Lipoprotein</fullName>
    </recommendedName>
</protein>
<gene>
    <name evidence="1" type="ORF">ACFQ1Q_05750</name>
</gene>
<evidence type="ECO:0008006" key="3">
    <source>
        <dbReference type="Google" id="ProtNLM"/>
    </source>
</evidence>
<accession>A0ABW3N5V7</accession>
<dbReference type="EMBL" id="JBHTJL010000009">
    <property type="protein sequence ID" value="MFD1062743.1"/>
    <property type="molecule type" value="Genomic_DNA"/>
</dbReference>
<organism evidence="1 2">
    <name type="scientific">Winogradskyella litorisediminis</name>
    <dbReference type="NCBI Taxonomy" id="1156618"/>
    <lineage>
        <taxon>Bacteria</taxon>
        <taxon>Pseudomonadati</taxon>
        <taxon>Bacteroidota</taxon>
        <taxon>Flavobacteriia</taxon>
        <taxon>Flavobacteriales</taxon>
        <taxon>Flavobacteriaceae</taxon>
        <taxon>Winogradskyella</taxon>
    </lineage>
</organism>
<name>A0ABW3N5V7_9FLAO</name>
<comment type="caution">
    <text evidence="1">The sequence shown here is derived from an EMBL/GenBank/DDBJ whole genome shotgun (WGS) entry which is preliminary data.</text>
</comment>
<evidence type="ECO:0000313" key="2">
    <source>
        <dbReference type="Proteomes" id="UP001597013"/>
    </source>
</evidence>
<sequence length="209" mass="23995">MKTTFKLLLITLVFFSCKKEVPVPENCGFKKTHVVDINYNDTYKLPPVEFTVDYTDNLEINLPKEGKKNYNFVGFVSKENDKLIERIDIGSYKLTGITKDKIDESLSNLLESVQGLFEFSYKLKDIVAEQKTINGKKVYTFEAVGTEKFDENENPEEFLIRTTLHSKEKLSPNGLMVMQVASKNGPIQTHDDFATKGCTSYVYRTLRFE</sequence>